<dbReference type="InterPro" id="IPR001000">
    <property type="entry name" value="GH10_dom"/>
</dbReference>
<evidence type="ECO:0000256" key="5">
    <source>
        <dbReference type="ARBA" id="ARBA00022801"/>
    </source>
</evidence>
<evidence type="ECO:0000259" key="10">
    <source>
        <dbReference type="PROSITE" id="PS51760"/>
    </source>
</evidence>
<evidence type="ECO:0000256" key="9">
    <source>
        <dbReference type="RuleBase" id="RU361174"/>
    </source>
</evidence>
<dbReference type="SUPFAM" id="SSF51445">
    <property type="entry name" value="(Trans)glycosidases"/>
    <property type="match status" value="1"/>
</dbReference>
<dbReference type="PRINTS" id="PR00134">
    <property type="entry name" value="GLHYDRLASE10"/>
</dbReference>
<dbReference type="PROSITE" id="PS51760">
    <property type="entry name" value="GH10_2"/>
    <property type="match status" value="1"/>
</dbReference>
<dbReference type="InterPro" id="IPR017853">
    <property type="entry name" value="GH"/>
</dbReference>
<dbReference type="RefSeq" id="WP_197529882.1">
    <property type="nucleotide sequence ID" value="NZ_CP036349.1"/>
</dbReference>
<keyword evidence="13" id="KW-1185">Reference proteome</keyword>
<comment type="catalytic activity">
    <reaction evidence="1 9">
        <text>Endohydrolysis of (1-&gt;4)-beta-D-xylosidic linkages in xylans.</text>
        <dbReference type="EC" id="3.2.1.8"/>
    </reaction>
</comment>
<feature type="domain" description="Dockerin" evidence="11">
    <location>
        <begin position="609"/>
        <end position="671"/>
    </location>
</feature>
<dbReference type="EC" id="3.2.1.8" evidence="9"/>
<reference evidence="12 13" key="1">
    <citation type="submission" date="2019-02" db="EMBL/GenBank/DDBJ databases">
        <title>Deep-cultivation of Planctomycetes and their phenomic and genomic characterization uncovers novel biology.</title>
        <authorList>
            <person name="Wiegand S."/>
            <person name="Jogler M."/>
            <person name="Boedeker C."/>
            <person name="Pinto D."/>
            <person name="Vollmers J."/>
            <person name="Rivas-Marin E."/>
            <person name="Kohn T."/>
            <person name="Peeters S.H."/>
            <person name="Heuer A."/>
            <person name="Rast P."/>
            <person name="Oberbeckmann S."/>
            <person name="Bunk B."/>
            <person name="Jeske O."/>
            <person name="Meyerdierks A."/>
            <person name="Storesund J.E."/>
            <person name="Kallscheuer N."/>
            <person name="Luecker S."/>
            <person name="Lage O.M."/>
            <person name="Pohl T."/>
            <person name="Merkel B.J."/>
            <person name="Hornburger P."/>
            <person name="Mueller R.-W."/>
            <person name="Bruemmer F."/>
            <person name="Labrenz M."/>
            <person name="Spormann A.M."/>
            <person name="Op den Camp H."/>
            <person name="Overmann J."/>
            <person name="Amann R."/>
            <person name="Jetten M.S.M."/>
            <person name="Mascher T."/>
            <person name="Medema M.H."/>
            <person name="Devos D.P."/>
            <person name="Kaster A.-K."/>
            <person name="Ovreas L."/>
            <person name="Rohde M."/>
            <person name="Galperin M.Y."/>
            <person name="Jogler C."/>
        </authorList>
    </citation>
    <scope>NUCLEOTIDE SEQUENCE [LARGE SCALE GENOMIC DNA]</scope>
    <source>
        <strain evidence="12 13">Spa11</strain>
    </source>
</reference>
<comment type="similarity">
    <text evidence="2 9">Belongs to the glycosyl hydrolase 10 (cellulase F) family.</text>
</comment>
<dbReference type="InterPro" id="IPR016134">
    <property type="entry name" value="Dockerin_dom"/>
</dbReference>
<dbReference type="SMART" id="SM00633">
    <property type="entry name" value="Glyco_10"/>
    <property type="match status" value="1"/>
</dbReference>
<keyword evidence="6 9" id="KW-0119">Carbohydrate metabolism</keyword>
<evidence type="ECO:0000259" key="11">
    <source>
        <dbReference type="PROSITE" id="PS51766"/>
    </source>
</evidence>
<evidence type="ECO:0000256" key="8">
    <source>
        <dbReference type="ARBA" id="ARBA00023326"/>
    </source>
</evidence>
<keyword evidence="7 9" id="KW-0326">Glycosidase</keyword>
<dbReference type="PROSITE" id="PS51766">
    <property type="entry name" value="DOCKERIN"/>
    <property type="match status" value="1"/>
</dbReference>
<dbReference type="KEGG" id="bmei:Spa11_20880"/>
<evidence type="ECO:0000256" key="6">
    <source>
        <dbReference type="ARBA" id="ARBA00023277"/>
    </source>
</evidence>
<dbReference type="PANTHER" id="PTHR31490">
    <property type="entry name" value="GLYCOSYL HYDROLASE"/>
    <property type="match status" value="1"/>
</dbReference>
<dbReference type="Proteomes" id="UP000316426">
    <property type="component" value="Chromosome"/>
</dbReference>
<proteinExistence type="inferred from homology"/>
<evidence type="ECO:0000256" key="2">
    <source>
        <dbReference type="ARBA" id="ARBA00007495"/>
    </source>
</evidence>
<dbReference type="EMBL" id="CP036349">
    <property type="protein sequence ID" value="QDV73889.1"/>
    <property type="molecule type" value="Genomic_DNA"/>
</dbReference>
<keyword evidence="5 9" id="KW-0378">Hydrolase</keyword>
<accession>A0A518K7W7</accession>
<evidence type="ECO:0000256" key="3">
    <source>
        <dbReference type="ARBA" id="ARBA00022651"/>
    </source>
</evidence>
<sequence>MRRIPSSTRRLTSRRIARLAILFGVVSLGLTSAGRAAEYVLSDFNNSGFEYTFDNFSQTIGPTSVRLQDTTDGWGGGGFGVPLDLSSFAEGRLVVDFTPLAGNSVSTFTVELIEQGSGGQTTKSGKWDFAVGGLPAGVPTQLVSTTTLSQPLSGIGDFGSLNLSQLSQWQVLGQFGSSSPFDIRFDRIAVSTDTAAPPAYPGAEADAPWRATAASRIDAIRKADLIVNVVDLSGAPVPGAAVHVAMQQHDFGFGTAVQAFRLRDNNPQHDQYKAKTTELFNVATLENNLKWQPWEGEWGGQFTQQGAINALDWLADQGIDARGHVMVWPGADNLPNDIRQMLADNDLTPAEQQTVRTRIANHIAAIGAATNGRVVDWDVINETRTNNDLMRELAEGDQAMVTWMQQAAAAAPGTGLYINDFGILNTWGRGANRNQYFNTIEELQAGGAPVTGVGFQGHFTEGDIIGPEEVWQVLDQFQQLGLDMQVTEFDLNTTDEQLQAEYTRDFMTAVFAHEGMNAFIQWGFWEDGHWRPDAAMFRSDWSIKPNGEAYIDLVFDEWWTDEQAAADADGAAAVRGFNGDYEVTASASGQSVSVETTLSDGGQSLTITVPILVGDYNADGVVDAADYTVWRDNRGSTTSLAADGDNNGVVDDNDYALWQLRFGATTSDVPVRGIPEPACVAIAACSVLIASLLRNHRS</sequence>
<dbReference type="GO" id="GO:0045493">
    <property type="term" value="P:xylan catabolic process"/>
    <property type="evidence" value="ECO:0007669"/>
    <property type="project" value="UniProtKB-KW"/>
</dbReference>
<evidence type="ECO:0000256" key="4">
    <source>
        <dbReference type="ARBA" id="ARBA00022729"/>
    </source>
</evidence>
<evidence type="ECO:0000313" key="12">
    <source>
        <dbReference type="EMBL" id="QDV73889.1"/>
    </source>
</evidence>
<organism evidence="12 13">
    <name type="scientific">Botrimarina mediterranea</name>
    <dbReference type="NCBI Taxonomy" id="2528022"/>
    <lineage>
        <taxon>Bacteria</taxon>
        <taxon>Pseudomonadati</taxon>
        <taxon>Planctomycetota</taxon>
        <taxon>Planctomycetia</taxon>
        <taxon>Pirellulales</taxon>
        <taxon>Lacipirellulaceae</taxon>
        <taxon>Botrimarina</taxon>
    </lineage>
</organism>
<dbReference type="InterPro" id="IPR044846">
    <property type="entry name" value="GH10"/>
</dbReference>
<keyword evidence="4" id="KW-0732">Signal</keyword>
<evidence type="ECO:0000256" key="1">
    <source>
        <dbReference type="ARBA" id="ARBA00000681"/>
    </source>
</evidence>
<gene>
    <name evidence="12" type="primary">xlnA</name>
    <name evidence="12" type="ORF">Spa11_20880</name>
</gene>
<dbReference type="Gene3D" id="1.10.1330.10">
    <property type="entry name" value="Dockerin domain"/>
    <property type="match status" value="1"/>
</dbReference>
<protein>
    <recommendedName>
        <fullName evidence="9">Beta-xylanase</fullName>
        <ecNumber evidence="9">3.2.1.8</ecNumber>
    </recommendedName>
</protein>
<dbReference type="Pfam" id="PF00331">
    <property type="entry name" value="Glyco_hydro_10"/>
    <property type="match status" value="1"/>
</dbReference>
<feature type="domain" description="GH10" evidence="10">
    <location>
        <begin position="256"/>
        <end position="553"/>
    </location>
</feature>
<dbReference type="PANTHER" id="PTHR31490:SF88">
    <property type="entry name" value="BETA-XYLANASE"/>
    <property type="match status" value="1"/>
</dbReference>
<dbReference type="InterPro" id="IPR036439">
    <property type="entry name" value="Dockerin_dom_sf"/>
</dbReference>
<keyword evidence="3 12" id="KW-0858">Xylan degradation</keyword>
<evidence type="ECO:0000256" key="7">
    <source>
        <dbReference type="ARBA" id="ARBA00023295"/>
    </source>
</evidence>
<dbReference type="SUPFAM" id="SSF63446">
    <property type="entry name" value="Type I dockerin domain"/>
    <property type="match status" value="1"/>
</dbReference>
<name>A0A518K7W7_9BACT</name>
<keyword evidence="8 9" id="KW-0624">Polysaccharide degradation</keyword>
<dbReference type="GO" id="GO:0031176">
    <property type="term" value="F:endo-1,4-beta-xylanase activity"/>
    <property type="evidence" value="ECO:0007669"/>
    <property type="project" value="UniProtKB-EC"/>
</dbReference>
<dbReference type="AlphaFoldDB" id="A0A518K7W7"/>
<evidence type="ECO:0000313" key="13">
    <source>
        <dbReference type="Proteomes" id="UP000316426"/>
    </source>
</evidence>
<dbReference type="Gene3D" id="3.20.20.80">
    <property type="entry name" value="Glycosidases"/>
    <property type="match status" value="1"/>
</dbReference>